<reference evidence="10" key="1">
    <citation type="submission" date="2014-12" db="EMBL/GenBank/DDBJ databases">
        <title>Genome Sequence of Valsa Canker Pathogens Uncovers a Specific Adaption of Colonization on Woody Bark.</title>
        <authorList>
            <person name="Yin Z."/>
            <person name="Liu H."/>
            <person name="Gao X."/>
            <person name="Li Z."/>
            <person name="Song N."/>
            <person name="Ke X."/>
            <person name="Dai Q."/>
            <person name="Wu Y."/>
            <person name="Sun Y."/>
            <person name="Xu J.-R."/>
            <person name="Kang Z.K."/>
            <person name="Wang L."/>
            <person name="Huang L."/>
        </authorList>
    </citation>
    <scope>NUCLEOTIDE SEQUENCE [LARGE SCALE GENOMIC DNA]</scope>
    <source>
        <strain evidence="10">03-8</strain>
    </source>
</reference>
<evidence type="ECO:0000256" key="7">
    <source>
        <dbReference type="SAM" id="MobiDB-lite"/>
    </source>
</evidence>
<feature type="domain" description="NodB homology" evidence="9">
    <location>
        <begin position="108"/>
        <end position="299"/>
    </location>
</feature>
<evidence type="ECO:0000256" key="5">
    <source>
        <dbReference type="ARBA" id="ARBA00023277"/>
    </source>
</evidence>
<accession>A0A194VHF7</accession>
<dbReference type="PANTHER" id="PTHR46471:SF2">
    <property type="entry name" value="CHITIN DEACETYLASE-RELATED"/>
    <property type="match status" value="1"/>
</dbReference>
<dbReference type="OrthoDB" id="407355at2759"/>
<gene>
    <name evidence="10" type="ORF">VM1G_10265</name>
</gene>
<feature type="compositionally biased region" description="Polar residues" evidence="7">
    <location>
        <begin position="36"/>
        <end position="46"/>
    </location>
</feature>
<comment type="cofactor">
    <cofactor evidence="1">
        <name>Co(2+)</name>
        <dbReference type="ChEBI" id="CHEBI:48828"/>
    </cofactor>
</comment>
<name>A0A194VHF7_CYTMA</name>
<dbReference type="PANTHER" id="PTHR46471">
    <property type="entry name" value="CHITIN DEACETYLASE"/>
    <property type="match status" value="1"/>
</dbReference>
<organism evidence="10 11">
    <name type="scientific">Cytospora mali</name>
    <name type="common">Apple Valsa canker fungus</name>
    <name type="synonym">Valsa mali</name>
    <dbReference type="NCBI Taxonomy" id="578113"/>
    <lineage>
        <taxon>Eukaryota</taxon>
        <taxon>Fungi</taxon>
        <taxon>Dikarya</taxon>
        <taxon>Ascomycota</taxon>
        <taxon>Pezizomycotina</taxon>
        <taxon>Sordariomycetes</taxon>
        <taxon>Sordariomycetidae</taxon>
        <taxon>Diaporthales</taxon>
        <taxon>Cytosporaceae</taxon>
        <taxon>Cytospora</taxon>
    </lineage>
</organism>
<feature type="region of interest" description="Disordered" evidence="7">
    <location>
        <begin position="34"/>
        <end position="74"/>
    </location>
</feature>
<dbReference type="InterPro" id="IPR011330">
    <property type="entry name" value="Glyco_hydro/deAcase_b/a-brl"/>
</dbReference>
<dbReference type="AlphaFoldDB" id="A0A194VHF7"/>
<feature type="compositionally biased region" description="Basic and acidic residues" evidence="7">
    <location>
        <begin position="540"/>
        <end position="551"/>
    </location>
</feature>
<feature type="compositionally biased region" description="Low complexity" evidence="7">
    <location>
        <begin position="587"/>
        <end position="599"/>
    </location>
</feature>
<keyword evidence="4 10" id="KW-0378">Hydrolase</keyword>
<feature type="compositionally biased region" description="Low complexity" evidence="7">
    <location>
        <begin position="395"/>
        <end position="410"/>
    </location>
</feature>
<dbReference type="CDD" id="cd10951">
    <property type="entry name" value="CE4_ClCDA_like"/>
    <property type="match status" value="1"/>
</dbReference>
<evidence type="ECO:0000256" key="6">
    <source>
        <dbReference type="ARBA" id="ARBA00023285"/>
    </source>
</evidence>
<dbReference type="Pfam" id="PF01522">
    <property type="entry name" value="Polysacc_deac_1"/>
    <property type="match status" value="1"/>
</dbReference>
<dbReference type="EMBL" id="KN796113">
    <property type="protein sequence ID" value="KUI63418.1"/>
    <property type="molecule type" value="Genomic_DNA"/>
</dbReference>
<feature type="chain" id="PRO_5008266482" evidence="8">
    <location>
        <begin position="17"/>
        <end position="1009"/>
    </location>
</feature>
<dbReference type="GO" id="GO:0016810">
    <property type="term" value="F:hydrolase activity, acting on carbon-nitrogen (but not peptide) bonds"/>
    <property type="evidence" value="ECO:0007669"/>
    <property type="project" value="InterPro"/>
</dbReference>
<feature type="compositionally biased region" description="Acidic residues" evidence="7">
    <location>
        <begin position="523"/>
        <end position="539"/>
    </location>
</feature>
<keyword evidence="6" id="KW-0170">Cobalt</keyword>
<keyword evidence="10" id="KW-0858">Xylan degradation</keyword>
<keyword evidence="10" id="KW-0326">Glycosidase</keyword>
<evidence type="ECO:0000256" key="2">
    <source>
        <dbReference type="ARBA" id="ARBA00022723"/>
    </source>
</evidence>
<keyword evidence="11" id="KW-1185">Reference proteome</keyword>
<feature type="region of interest" description="Disordered" evidence="7">
    <location>
        <begin position="388"/>
        <end position="410"/>
    </location>
</feature>
<feature type="region of interest" description="Disordered" evidence="7">
    <location>
        <begin position="471"/>
        <end position="495"/>
    </location>
</feature>
<feature type="signal peptide" evidence="8">
    <location>
        <begin position="1"/>
        <end position="16"/>
    </location>
</feature>
<evidence type="ECO:0000256" key="1">
    <source>
        <dbReference type="ARBA" id="ARBA00001941"/>
    </source>
</evidence>
<feature type="region of interest" description="Disordered" evidence="7">
    <location>
        <begin position="513"/>
        <end position="608"/>
    </location>
</feature>
<sequence>MKPIIATSLTVLPTLAHSLATEAIQDVPIMPASYPSKDNSIPTEKTFSPPPSRAPHRHSSKDDPPYADGPATQDTYTRPTLAWLADLPRPRLGRVPYNTVQTHCKEPDAIALTFDDGPWKYTEDLLDLLEEHNASATFFVCGGNMGGDGQLTNPGYPALVRRMVRQGHQVGSHSWAHADLAALEEDDVLEQVLLNEQALVETIGVIPTYFRPPYFSLDDEVSEVVEGLGYHVVTAAVDTEDWMGDYEAARRTFDDATQSPFSEGQPGFIVLAHDILERTVYELAEYMLERAEEKGYRLVTLGECLGDSKQNWYRDSMTGGSWYGYDERGDDGYMMERAVVPPPDVPKDDGPSGSDDTPDLRHKIHLHTLPPPSVIDEHHDTIAKRAEEHQTTPVLTSTSTSASASALTTARPTGAIDNDFTSTHTIVKISCKRPGEPCTLVFKTVTRIASFAEPTSDPRPVPRRLHITTTSRHPPTAMTTATVPYPSRGGQLHSKGSKMIEARALGGEEAMVMRSEKERFVPDPEEVDDLTEELDDMEEGQPHEEEKRQEGEGQGQEQSEEQNHSEQQHQQEKEQEQEQEQSAGINATATAGQSATAGAVRASMPDSQVPNVVREQPVLAVRSLVPLGPHYITHDLLTSAQHIHHPVSEASSVGTIHTPPVDLPNPDVDNRGTPADHYLAPPACEGRLLGVKDVLQHPQDDRVVDEEVDGPVGVCADGLVLALCDSVLAQNSEHGFDGEDVVVQGRAMRDILDPGDDVLVWQGRGRNVRVVLGPFSILPSQLCGYNLGVGSVDQVPPCVGDKAGCVVVCGVVNEKGEVVVISWLSEAIKELFVDTRKDRTIQSLLTVRLAIHRDPVICPQPLQQIILNVRDLEHVCNIMVKDLLVLPADTDRRHAGITFGPAEQGNSLLDADYERLVLCQVSLHLGGLIETPTMRVEPAKQVGVSGICPCDSLEESDDVRGVNGQDAVRPILRDVPLVQVKVEDLVVGAVDYSVGLSALCGCESESSIY</sequence>
<evidence type="ECO:0000256" key="4">
    <source>
        <dbReference type="ARBA" id="ARBA00022801"/>
    </source>
</evidence>
<dbReference type="SUPFAM" id="SSF88713">
    <property type="entry name" value="Glycoside hydrolase/deacetylase"/>
    <property type="match status" value="1"/>
</dbReference>
<dbReference type="PROSITE" id="PS51677">
    <property type="entry name" value="NODB"/>
    <property type="match status" value="1"/>
</dbReference>
<dbReference type="InterPro" id="IPR002509">
    <property type="entry name" value="NODB_dom"/>
</dbReference>
<proteinExistence type="predicted"/>
<dbReference type="Gene3D" id="3.20.20.370">
    <property type="entry name" value="Glycoside hydrolase/deacetylase"/>
    <property type="match status" value="1"/>
</dbReference>
<dbReference type="GO" id="GO:0046872">
    <property type="term" value="F:metal ion binding"/>
    <property type="evidence" value="ECO:0007669"/>
    <property type="project" value="UniProtKB-KW"/>
</dbReference>
<evidence type="ECO:0000313" key="10">
    <source>
        <dbReference type="EMBL" id="KUI63418.1"/>
    </source>
</evidence>
<dbReference type="GO" id="GO:0045493">
    <property type="term" value="P:xylan catabolic process"/>
    <property type="evidence" value="ECO:0007669"/>
    <property type="project" value="UniProtKB-KW"/>
</dbReference>
<evidence type="ECO:0000313" key="11">
    <source>
        <dbReference type="Proteomes" id="UP000078559"/>
    </source>
</evidence>
<dbReference type="GO" id="GO:0016798">
    <property type="term" value="F:hydrolase activity, acting on glycosyl bonds"/>
    <property type="evidence" value="ECO:0007669"/>
    <property type="project" value="UniProtKB-KW"/>
</dbReference>
<evidence type="ECO:0000259" key="9">
    <source>
        <dbReference type="PROSITE" id="PS51677"/>
    </source>
</evidence>
<feature type="compositionally biased region" description="Basic and acidic residues" evidence="7">
    <location>
        <begin position="561"/>
        <end position="576"/>
    </location>
</feature>
<keyword evidence="10" id="KW-0624">Polysaccharide degradation</keyword>
<keyword evidence="3 8" id="KW-0732">Signal</keyword>
<keyword evidence="2" id="KW-0479">Metal-binding</keyword>
<dbReference type="Proteomes" id="UP000078559">
    <property type="component" value="Unassembled WGS sequence"/>
</dbReference>
<keyword evidence="5" id="KW-0119">Carbohydrate metabolism</keyword>
<feature type="compositionally biased region" description="Polar residues" evidence="7">
    <location>
        <begin position="471"/>
        <end position="482"/>
    </location>
</feature>
<protein>
    <submittedName>
        <fullName evidence="10">Bifunctional xylanase/deacetylase</fullName>
    </submittedName>
</protein>
<dbReference type="SMR" id="A0A194VHF7"/>
<evidence type="ECO:0000256" key="3">
    <source>
        <dbReference type="ARBA" id="ARBA00022729"/>
    </source>
</evidence>
<evidence type="ECO:0000256" key="8">
    <source>
        <dbReference type="SAM" id="SignalP"/>
    </source>
</evidence>